<accession>A0A0A9XGN0</accession>
<protein>
    <submittedName>
        <fullName evidence="1">Uncharacterized protein</fullName>
    </submittedName>
</protein>
<feature type="non-terminal residue" evidence="1">
    <location>
        <position position="1"/>
    </location>
</feature>
<reference evidence="1" key="1">
    <citation type="journal article" date="2014" name="PLoS ONE">
        <title>Transcriptome-Based Identification of ABC Transporters in the Western Tarnished Plant Bug Lygus hesperus.</title>
        <authorList>
            <person name="Hull J.J."/>
            <person name="Chaney K."/>
            <person name="Geib S.M."/>
            <person name="Fabrick J.A."/>
            <person name="Brent C.S."/>
            <person name="Walsh D."/>
            <person name="Lavine L.C."/>
        </authorList>
    </citation>
    <scope>NUCLEOTIDE SEQUENCE</scope>
</reference>
<name>A0A0A9XGN0_LYGHE</name>
<feature type="non-terminal residue" evidence="1">
    <location>
        <position position="113"/>
    </location>
</feature>
<dbReference type="AlphaFoldDB" id="A0A0A9XGN0"/>
<organism evidence="1">
    <name type="scientific">Lygus hesperus</name>
    <name type="common">Western plant bug</name>
    <dbReference type="NCBI Taxonomy" id="30085"/>
    <lineage>
        <taxon>Eukaryota</taxon>
        <taxon>Metazoa</taxon>
        <taxon>Ecdysozoa</taxon>
        <taxon>Arthropoda</taxon>
        <taxon>Hexapoda</taxon>
        <taxon>Insecta</taxon>
        <taxon>Pterygota</taxon>
        <taxon>Neoptera</taxon>
        <taxon>Paraneoptera</taxon>
        <taxon>Hemiptera</taxon>
        <taxon>Heteroptera</taxon>
        <taxon>Panheteroptera</taxon>
        <taxon>Cimicomorpha</taxon>
        <taxon>Miridae</taxon>
        <taxon>Mirini</taxon>
        <taxon>Lygus</taxon>
    </lineage>
</organism>
<proteinExistence type="predicted"/>
<sequence length="113" mass="12413">HVGVKSCVLNSPQAAHAVFSRSLQFKWAFLQRVVEGDAEQYIPLMEAIRRNFIPEILGREVTDIEAELFGLPARLGGLGICNPVLSQEQASNTSRRAVEELVASISTGNTLDY</sequence>
<gene>
    <name evidence="1" type="ORF">CM83_105650</name>
</gene>
<evidence type="ECO:0000313" key="1">
    <source>
        <dbReference type="EMBL" id="JAG16240.1"/>
    </source>
</evidence>
<dbReference type="EMBL" id="GBHO01027364">
    <property type="protein sequence ID" value="JAG16240.1"/>
    <property type="molecule type" value="Transcribed_RNA"/>
</dbReference>
<reference evidence="1" key="2">
    <citation type="submission" date="2014-07" db="EMBL/GenBank/DDBJ databases">
        <authorList>
            <person name="Hull J."/>
        </authorList>
    </citation>
    <scope>NUCLEOTIDE SEQUENCE</scope>
</reference>